<feature type="domain" description="RDRP core" evidence="2">
    <location>
        <begin position="4"/>
        <end position="38"/>
    </location>
</feature>
<evidence type="ECO:0000313" key="3">
    <source>
        <dbReference type="EMBL" id="ETO10439.1"/>
    </source>
</evidence>
<dbReference type="Proteomes" id="UP000023152">
    <property type="component" value="Unassembled WGS sequence"/>
</dbReference>
<evidence type="ECO:0000259" key="2">
    <source>
        <dbReference type="Pfam" id="PF05183"/>
    </source>
</evidence>
<gene>
    <name evidence="3" type="ORF">RFI_26940</name>
</gene>
<comment type="similarity">
    <text evidence="1">Belongs to the RdRP family.</text>
</comment>
<dbReference type="InterPro" id="IPR007855">
    <property type="entry name" value="RDRP"/>
</dbReference>
<accession>X6M992</accession>
<dbReference type="GO" id="GO:0031380">
    <property type="term" value="C:nuclear RNA-directed RNA polymerase complex"/>
    <property type="evidence" value="ECO:0007669"/>
    <property type="project" value="TreeGrafter"/>
</dbReference>
<dbReference type="GO" id="GO:0030422">
    <property type="term" value="P:siRNA processing"/>
    <property type="evidence" value="ECO:0007669"/>
    <property type="project" value="TreeGrafter"/>
</dbReference>
<sequence>MKKKKEVCFSDGVGRISSQFAARVAGALGLKDVPSAFQKTLPKKKKNTCLDCCYHVIVLGGGGGNIKIRFGGAKGVVTLHPRCKTDLQLRPSMIKFPMPEGEECMFEVCRSSFFSSCYLNRQVITIIETLNPESQQVLANIAKTTLDELKKIKTNVALALNYVRSRVLYYSYLTKRDISSPLFILYEVIKAGFGLDNPFLCLQYEVNEIRDKQRIFIEDGASLLGVMDEYGILEEEKFLSKFRAVNKSALHHLKNVIMMSGSDLDGDVYWVTWDPRLLRIFPSENYKPLQFPDPVSKEVAKVTIQDLQEFFIDYVQNDCLGILAHAHLAQADKQKEMAKSLLCIRLAALHSLAVDFRKSGVPINLQHCSKKCIELLPSSYPDFMHKHKRKCYQSEKALGKIYQIFKDADISTIFHTNFIRQFVQTDPTRRKLIKSTDNYSKLPTFLRARLARLVEQMQKKIDFFDKIVRPVITLYREYQKEMESIQNRFEVATEIELFMNKLLFYSGVPGLKEFEAKNKIYIQVNIIKMKFRGIFFRDFAVKELIQRGERFDLADAEIGRRFTPSSFTTRMKNRAALWYWVSQDGLVNYPEVALGFPFTVYDVLCAE</sequence>
<organism evidence="3 4">
    <name type="scientific">Reticulomyxa filosa</name>
    <dbReference type="NCBI Taxonomy" id="46433"/>
    <lineage>
        <taxon>Eukaryota</taxon>
        <taxon>Sar</taxon>
        <taxon>Rhizaria</taxon>
        <taxon>Retaria</taxon>
        <taxon>Foraminifera</taxon>
        <taxon>Monothalamids</taxon>
        <taxon>Reticulomyxidae</taxon>
        <taxon>Reticulomyxa</taxon>
    </lineage>
</organism>
<keyword evidence="1" id="KW-0696">RNA-directed RNA polymerase</keyword>
<dbReference type="GO" id="GO:0003723">
    <property type="term" value="F:RNA binding"/>
    <property type="evidence" value="ECO:0007669"/>
    <property type="project" value="UniProtKB-KW"/>
</dbReference>
<comment type="catalytic activity">
    <reaction evidence="1">
        <text>RNA(n) + a ribonucleoside 5'-triphosphate = RNA(n+1) + diphosphate</text>
        <dbReference type="Rhea" id="RHEA:21248"/>
        <dbReference type="Rhea" id="RHEA-COMP:14527"/>
        <dbReference type="Rhea" id="RHEA-COMP:17342"/>
        <dbReference type="ChEBI" id="CHEBI:33019"/>
        <dbReference type="ChEBI" id="CHEBI:61557"/>
        <dbReference type="ChEBI" id="CHEBI:140395"/>
        <dbReference type="EC" id="2.7.7.48"/>
    </reaction>
</comment>
<dbReference type="PANTHER" id="PTHR23079">
    <property type="entry name" value="RNA-DEPENDENT RNA POLYMERASE"/>
    <property type="match status" value="1"/>
</dbReference>
<dbReference type="PANTHER" id="PTHR23079:SF55">
    <property type="entry name" value="RNA-DIRECTED RNA POLYMERASE"/>
    <property type="match status" value="1"/>
</dbReference>
<feature type="domain" description="RDRP core" evidence="2">
    <location>
        <begin position="241"/>
        <end position="403"/>
    </location>
</feature>
<protein>
    <recommendedName>
        <fullName evidence="1">RNA-dependent RNA polymerase</fullName>
        <ecNumber evidence="1">2.7.7.48</ecNumber>
    </recommendedName>
</protein>
<keyword evidence="1" id="KW-0694">RNA-binding</keyword>
<keyword evidence="4" id="KW-1185">Reference proteome</keyword>
<dbReference type="AlphaFoldDB" id="X6M992"/>
<name>X6M992_RETFI</name>
<proteinExistence type="inferred from homology"/>
<comment type="caution">
    <text evidence="3">The sequence shown here is derived from an EMBL/GenBank/DDBJ whole genome shotgun (WGS) entry which is preliminary data.</text>
</comment>
<keyword evidence="1" id="KW-0808">Transferase</keyword>
<evidence type="ECO:0000256" key="1">
    <source>
        <dbReference type="RuleBase" id="RU363098"/>
    </source>
</evidence>
<dbReference type="GO" id="GO:0003968">
    <property type="term" value="F:RNA-directed RNA polymerase activity"/>
    <property type="evidence" value="ECO:0007669"/>
    <property type="project" value="UniProtKB-KW"/>
</dbReference>
<dbReference type="Pfam" id="PF05183">
    <property type="entry name" value="RdRP"/>
    <property type="match status" value="3"/>
</dbReference>
<dbReference type="EC" id="2.7.7.48" evidence="1"/>
<dbReference type="OrthoDB" id="6513042at2759"/>
<reference evidence="3 4" key="1">
    <citation type="journal article" date="2013" name="Curr. Biol.">
        <title>The Genome of the Foraminiferan Reticulomyxa filosa.</title>
        <authorList>
            <person name="Glockner G."/>
            <person name="Hulsmann N."/>
            <person name="Schleicher M."/>
            <person name="Noegel A.A."/>
            <person name="Eichinger L."/>
            <person name="Gallinger C."/>
            <person name="Pawlowski J."/>
            <person name="Sierra R."/>
            <person name="Euteneuer U."/>
            <person name="Pillet L."/>
            <person name="Moustafa A."/>
            <person name="Platzer M."/>
            <person name="Groth M."/>
            <person name="Szafranski K."/>
            <person name="Schliwa M."/>
        </authorList>
    </citation>
    <scope>NUCLEOTIDE SEQUENCE [LARGE SCALE GENOMIC DNA]</scope>
</reference>
<dbReference type="EMBL" id="ASPP01023471">
    <property type="protein sequence ID" value="ETO10439.1"/>
    <property type="molecule type" value="Genomic_DNA"/>
</dbReference>
<feature type="domain" description="RDRP core" evidence="2">
    <location>
        <begin position="66"/>
        <end position="239"/>
    </location>
</feature>
<keyword evidence="1" id="KW-0548">Nucleotidyltransferase</keyword>
<dbReference type="InterPro" id="IPR057596">
    <property type="entry name" value="RDRP_core"/>
</dbReference>
<evidence type="ECO:0000313" key="4">
    <source>
        <dbReference type="Proteomes" id="UP000023152"/>
    </source>
</evidence>